<dbReference type="SUPFAM" id="SSF47413">
    <property type="entry name" value="lambda repressor-like DNA-binding domains"/>
    <property type="match status" value="1"/>
</dbReference>
<evidence type="ECO:0000313" key="2">
    <source>
        <dbReference type="EMBL" id="GAF68552.1"/>
    </source>
</evidence>
<feature type="domain" description="HTH cro/C1-type" evidence="1">
    <location>
        <begin position="7"/>
        <end position="42"/>
    </location>
</feature>
<feature type="non-terminal residue" evidence="2">
    <location>
        <position position="143"/>
    </location>
</feature>
<dbReference type="GO" id="GO:0003677">
    <property type="term" value="F:DNA binding"/>
    <property type="evidence" value="ECO:0007669"/>
    <property type="project" value="InterPro"/>
</dbReference>
<accession>X0RXV4</accession>
<comment type="caution">
    <text evidence="2">The sequence shown here is derived from an EMBL/GenBank/DDBJ whole genome shotgun (WGS) entry which is preliminary data.</text>
</comment>
<dbReference type="PROSITE" id="PS50943">
    <property type="entry name" value="HTH_CROC1"/>
    <property type="match status" value="1"/>
</dbReference>
<dbReference type="Pfam" id="PF01381">
    <property type="entry name" value="HTH_3"/>
    <property type="match status" value="1"/>
</dbReference>
<protein>
    <recommendedName>
        <fullName evidence="1">HTH cro/C1-type domain-containing protein</fullName>
    </recommendedName>
</protein>
<gene>
    <name evidence="2" type="ORF">S01H1_14805</name>
</gene>
<dbReference type="InterPro" id="IPR001387">
    <property type="entry name" value="Cro/C1-type_HTH"/>
</dbReference>
<proteinExistence type="predicted"/>
<reference evidence="2" key="1">
    <citation type="journal article" date="2014" name="Front. Microbiol.">
        <title>High frequency of phylogenetically diverse reductive dehalogenase-homologous genes in deep subseafloor sedimentary metagenomes.</title>
        <authorList>
            <person name="Kawai M."/>
            <person name="Futagami T."/>
            <person name="Toyoda A."/>
            <person name="Takaki Y."/>
            <person name="Nishi S."/>
            <person name="Hori S."/>
            <person name="Arai W."/>
            <person name="Tsubouchi T."/>
            <person name="Morono Y."/>
            <person name="Uchiyama I."/>
            <person name="Ito T."/>
            <person name="Fujiyama A."/>
            <person name="Inagaki F."/>
            <person name="Takami H."/>
        </authorList>
    </citation>
    <scope>NUCLEOTIDE SEQUENCE</scope>
    <source>
        <strain evidence="2">Expedition CK06-06</strain>
    </source>
</reference>
<dbReference type="Gene3D" id="1.10.260.40">
    <property type="entry name" value="lambda repressor-like DNA-binding domains"/>
    <property type="match status" value="1"/>
</dbReference>
<dbReference type="InterPro" id="IPR036597">
    <property type="entry name" value="Fido-like_dom_sf"/>
</dbReference>
<dbReference type="CDD" id="cd00093">
    <property type="entry name" value="HTH_XRE"/>
    <property type="match status" value="1"/>
</dbReference>
<dbReference type="InterPro" id="IPR010982">
    <property type="entry name" value="Lambda_DNA-bd_dom_sf"/>
</dbReference>
<evidence type="ECO:0000259" key="1">
    <source>
        <dbReference type="PROSITE" id="PS50943"/>
    </source>
</evidence>
<name>X0RXV4_9ZZZZ</name>
<organism evidence="2">
    <name type="scientific">marine sediment metagenome</name>
    <dbReference type="NCBI Taxonomy" id="412755"/>
    <lineage>
        <taxon>unclassified sequences</taxon>
        <taxon>metagenomes</taxon>
        <taxon>ecological metagenomes</taxon>
    </lineage>
</organism>
<dbReference type="Gene3D" id="1.10.3290.10">
    <property type="entry name" value="Fido-like domain"/>
    <property type="match status" value="1"/>
</dbReference>
<sequence>MTIKEKLQIIKNLSGLTQDRLSKKLGVSFATLNSWINGKSQPRRKAEENINGLYFKLTGQKEVPENPLEAKRQIIFDKSKKYKDILKKIVKNPDIYDQFLLSITYHTNKIEGSTLTEDETRTILFDNIALPNKDIIEQLEVKN</sequence>
<dbReference type="AlphaFoldDB" id="X0RXV4"/>
<dbReference type="EMBL" id="BARS01007714">
    <property type="protein sequence ID" value="GAF68552.1"/>
    <property type="molecule type" value="Genomic_DNA"/>
</dbReference>